<reference evidence="1" key="2">
    <citation type="submission" date="2025-09" db="UniProtKB">
        <authorList>
            <consortium name="Ensembl"/>
        </authorList>
    </citation>
    <scope>IDENTIFICATION</scope>
</reference>
<dbReference type="Ensembl" id="ENSGMOT00000066151.1">
    <property type="protein sequence ID" value="ENSGMOP00000057018.1"/>
    <property type="gene ID" value="ENSGMOG00000033261.1"/>
</dbReference>
<reference evidence="1" key="1">
    <citation type="submission" date="2025-08" db="UniProtKB">
        <authorList>
            <consortium name="Ensembl"/>
        </authorList>
    </citation>
    <scope>IDENTIFICATION</scope>
</reference>
<dbReference type="GeneTree" id="ENSGT00940000179100"/>
<proteinExistence type="predicted"/>
<sequence length="81" mass="8805">MFLSLLVAWLIPDVPKPIVEQLKREKTLLVDVFLREEKEKYQLIHSLFGGGGGGGVTRGVTALPMGTGRRCDSCFQASGAD</sequence>
<accession>A0A8C5C9K6</accession>
<organism evidence="1 2">
    <name type="scientific">Gadus morhua</name>
    <name type="common">Atlantic cod</name>
    <dbReference type="NCBI Taxonomy" id="8049"/>
    <lineage>
        <taxon>Eukaryota</taxon>
        <taxon>Metazoa</taxon>
        <taxon>Chordata</taxon>
        <taxon>Craniata</taxon>
        <taxon>Vertebrata</taxon>
        <taxon>Euteleostomi</taxon>
        <taxon>Actinopterygii</taxon>
        <taxon>Neopterygii</taxon>
        <taxon>Teleostei</taxon>
        <taxon>Neoteleostei</taxon>
        <taxon>Acanthomorphata</taxon>
        <taxon>Zeiogadaria</taxon>
        <taxon>Gadariae</taxon>
        <taxon>Gadiformes</taxon>
        <taxon>Gadoidei</taxon>
        <taxon>Gadidae</taxon>
        <taxon>Gadus</taxon>
    </lineage>
</organism>
<keyword evidence="2" id="KW-1185">Reference proteome</keyword>
<evidence type="ECO:0000313" key="1">
    <source>
        <dbReference type="Ensembl" id="ENSGMOP00000057018.1"/>
    </source>
</evidence>
<dbReference type="Proteomes" id="UP000694546">
    <property type="component" value="Unassembled WGS sequence"/>
</dbReference>
<evidence type="ECO:0000313" key="2">
    <source>
        <dbReference type="Proteomes" id="UP000694546"/>
    </source>
</evidence>
<name>A0A8C5C9K6_GADMO</name>
<protein>
    <submittedName>
        <fullName evidence="1">Uncharacterized protein</fullName>
    </submittedName>
</protein>
<dbReference type="AlphaFoldDB" id="A0A8C5C9K6"/>